<protein>
    <submittedName>
        <fullName evidence="1">Uncharacterized protein</fullName>
    </submittedName>
</protein>
<accession>A0A9W8GP37</accession>
<keyword evidence="2" id="KW-1185">Reference proteome</keyword>
<dbReference type="AlphaFoldDB" id="A0A9W8GP37"/>
<comment type="caution">
    <text evidence="1">The sequence shown here is derived from an EMBL/GenBank/DDBJ whole genome shotgun (WGS) entry which is preliminary data.</text>
</comment>
<reference evidence="1" key="1">
    <citation type="submission" date="2022-07" db="EMBL/GenBank/DDBJ databases">
        <title>Phylogenomic reconstructions and comparative analyses of Kickxellomycotina fungi.</title>
        <authorList>
            <person name="Reynolds N.K."/>
            <person name="Stajich J.E."/>
            <person name="Barry K."/>
            <person name="Grigoriev I.V."/>
            <person name="Crous P."/>
            <person name="Smith M.E."/>
        </authorList>
    </citation>
    <scope>NUCLEOTIDE SEQUENCE</scope>
    <source>
        <strain evidence="1">CBS 109367</strain>
    </source>
</reference>
<evidence type="ECO:0000313" key="1">
    <source>
        <dbReference type="EMBL" id="KAJ2688758.1"/>
    </source>
</evidence>
<dbReference type="OrthoDB" id="10345320at2759"/>
<name>A0A9W8GP37_9FUNG</name>
<proteinExistence type="predicted"/>
<evidence type="ECO:0000313" key="2">
    <source>
        <dbReference type="Proteomes" id="UP001151516"/>
    </source>
</evidence>
<sequence length="108" mass="12220">MAEQLFLHVCAHIGDVGSETCLIPFDEKMPARSIKQLKKYVAKQIEGTIYMAEVNIIHHSKKTVFEESPFALDDPLSELDTADGLWNLVICDDAYLRLIAATPKDWEK</sequence>
<dbReference type="Proteomes" id="UP001151516">
    <property type="component" value="Unassembled WGS sequence"/>
</dbReference>
<gene>
    <name evidence="1" type="ORF">IWW39_001973</name>
</gene>
<dbReference type="EMBL" id="JANBTX010000039">
    <property type="protein sequence ID" value="KAJ2688758.1"/>
    <property type="molecule type" value="Genomic_DNA"/>
</dbReference>
<organism evidence="1 2">
    <name type="scientific">Coemansia spiralis</name>
    <dbReference type="NCBI Taxonomy" id="417178"/>
    <lineage>
        <taxon>Eukaryota</taxon>
        <taxon>Fungi</taxon>
        <taxon>Fungi incertae sedis</taxon>
        <taxon>Zoopagomycota</taxon>
        <taxon>Kickxellomycotina</taxon>
        <taxon>Kickxellomycetes</taxon>
        <taxon>Kickxellales</taxon>
        <taxon>Kickxellaceae</taxon>
        <taxon>Coemansia</taxon>
    </lineage>
</organism>